<feature type="domain" description="Peptidase M56" evidence="3">
    <location>
        <begin position="4"/>
        <end position="297"/>
    </location>
</feature>
<proteinExistence type="predicted"/>
<comment type="caution">
    <text evidence="4">The sequence shown here is derived from an EMBL/GenBank/DDBJ whole genome shotgun (WGS) entry which is preliminary data.</text>
</comment>
<evidence type="ECO:0000256" key="2">
    <source>
        <dbReference type="SAM" id="Phobius"/>
    </source>
</evidence>
<organism evidence="4 5">
    <name type="scientific">Flavonifractor plautii</name>
    <name type="common">Fusobacterium plautii</name>
    <dbReference type="NCBI Taxonomy" id="292800"/>
    <lineage>
        <taxon>Bacteria</taxon>
        <taxon>Bacillati</taxon>
        <taxon>Bacillota</taxon>
        <taxon>Clostridia</taxon>
        <taxon>Eubacteriales</taxon>
        <taxon>Oscillospiraceae</taxon>
        <taxon>Flavonifractor</taxon>
    </lineage>
</organism>
<feature type="transmembrane region" description="Helical" evidence="2">
    <location>
        <begin position="34"/>
        <end position="53"/>
    </location>
</feature>
<keyword evidence="2" id="KW-0472">Membrane</keyword>
<dbReference type="PANTHER" id="PTHR34978:SF3">
    <property type="entry name" value="SLR0241 PROTEIN"/>
    <property type="match status" value="1"/>
</dbReference>
<dbReference type="InterPro" id="IPR052173">
    <property type="entry name" value="Beta-lactam_resp_regulator"/>
</dbReference>
<feature type="region of interest" description="Disordered" evidence="1">
    <location>
        <begin position="67"/>
        <end position="109"/>
    </location>
</feature>
<dbReference type="Proteomes" id="UP000429811">
    <property type="component" value="Unassembled WGS sequence"/>
</dbReference>
<sequence length="796" mass="86349">MAEWILTSSLLIVIVLAVRALFRGRMGLRLRYALWLLVLLRLLVPGTVFQTGLSVLNYVPLPQTAAAQAQPSQSGGSPSAPEAEPMPVRPEGEAEPRPSGPAAAPDSAPAGAADWRGVLTAVWLGGAGVLAAALLACNLRFYLRLRRMRRTHPIPGIAVPVYVARGLPSPCLYGFPRPAVYLTPAAAGEPELLGHVLRHELTHRRHGDHIWAVLRAAALALHWYNPLVWLAAVLSRRDGELACDEGALQGADDRERAAYGRTLIRLVTARPSVGELLCCATTMTAGTSSLKERIAMIARKPRTLAAVLAAVVLLAGLAVGCTFTGGRSDAWEPLSEEELAYFNGDAFFNGTDGINIRNQFLSSTYAAPEEIDLFQLFYCGDGDADYAAPPDGVDPVALEAAMLAAEGGDDPDCPATILTTAQMDKVLEEYLGLTLAETGQVGLEHFTYLPDFDVYFYYHGDTNYRGSVAFTGGERRGELVRLTYDDTFMGDGYKQVTLRERGEGWQFVSNLAVQTEEKVPLESGLAALPAELADKVVVTGPGDVTEGGSGVLATYYYAPDYNTEWGGLLLQVGRYSQVGFEQSYYSWELTGGCSYLGRSGDWYYACHSPTDVNFHPDHYGDYHDTGTALMAWLEELAAGAGLTPMEEDPFYQRVTGPLSYPGGEHVTVRYYPYYGLSGYEEAADTAYTLVLSQPATQGEEGIWCVDRWVDQNGTRYLVVPETDQPMDDYYAALQDACDAGDRPDLLDPVAVALDFEEDWSGRDLSPDAFVLEGASDLSELFDLPLAMVELENGVGG</sequence>
<reference evidence="4 5" key="1">
    <citation type="journal article" date="2019" name="Nat. Med.">
        <title>A library of human gut bacterial isolates paired with longitudinal multiomics data enables mechanistic microbiome research.</title>
        <authorList>
            <person name="Poyet M."/>
            <person name="Groussin M."/>
            <person name="Gibbons S.M."/>
            <person name="Avila-Pacheco J."/>
            <person name="Jiang X."/>
            <person name="Kearney S.M."/>
            <person name="Perrotta A.R."/>
            <person name="Berdy B."/>
            <person name="Zhao S."/>
            <person name="Lieberman T.D."/>
            <person name="Swanson P.K."/>
            <person name="Smith M."/>
            <person name="Roesemann S."/>
            <person name="Alexander J.E."/>
            <person name="Rich S.A."/>
            <person name="Livny J."/>
            <person name="Vlamakis H."/>
            <person name="Clish C."/>
            <person name="Bullock K."/>
            <person name="Deik A."/>
            <person name="Scott J."/>
            <person name="Pierce K.A."/>
            <person name="Xavier R.J."/>
            <person name="Alm E.J."/>
        </authorList>
    </citation>
    <scope>NUCLEOTIDE SEQUENCE [LARGE SCALE GENOMIC DNA]</scope>
    <source>
        <strain evidence="4 5">BIOML-A5</strain>
    </source>
</reference>
<evidence type="ECO:0000256" key="1">
    <source>
        <dbReference type="SAM" id="MobiDB-lite"/>
    </source>
</evidence>
<dbReference type="Pfam" id="PF05569">
    <property type="entry name" value="Peptidase_M56"/>
    <property type="match status" value="1"/>
</dbReference>
<dbReference type="AlphaFoldDB" id="A0A6I2RDR5"/>
<dbReference type="CDD" id="cd07341">
    <property type="entry name" value="M56_BlaR1_MecR1_like"/>
    <property type="match status" value="1"/>
</dbReference>
<feature type="transmembrane region" description="Helical" evidence="2">
    <location>
        <begin position="121"/>
        <end position="143"/>
    </location>
</feature>
<feature type="compositionally biased region" description="Low complexity" evidence="1">
    <location>
        <begin position="100"/>
        <end position="109"/>
    </location>
</feature>
<dbReference type="EMBL" id="WKPO01000010">
    <property type="protein sequence ID" value="MSB48991.1"/>
    <property type="molecule type" value="Genomic_DNA"/>
</dbReference>
<evidence type="ECO:0000313" key="5">
    <source>
        <dbReference type="Proteomes" id="UP000429811"/>
    </source>
</evidence>
<dbReference type="RefSeq" id="WP_154250363.1">
    <property type="nucleotide sequence ID" value="NZ_JADMVC010000003.1"/>
</dbReference>
<keyword evidence="2" id="KW-0812">Transmembrane</keyword>
<feature type="transmembrane region" description="Helical" evidence="2">
    <location>
        <begin position="6"/>
        <end position="22"/>
    </location>
</feature>
<protein>
    <submittedName>
        <fullName evidence="4">Peptidase M56</fullName>
    </submittedName>
</protein>
<evidence type="ECO:0000313" key="4">
    <source>
        <dbReference type="EMBL" id="MSB48991.1"/>
    </source>
</evidence>
<feature type="compositionally biased region" description="Low complexity" evidence="1">
    <location>
        <begin position="67"/>
        <end position="81"/>
    </location>
</feature>
<name>A0A6I2RDR5_FLAPL</name>
<dbReference type="PANTHER" id="PTHR34978">
    <property type="entry name" value="POSSIBLE SENSOR-TRANSDUCER PROTEIN BLAR"/>
    <property type="match status" value="1"/>
</dbReference>
<feature type="transmembrane region" description="Helical" evidence="2">
    <location>
        <begin position="303"/>
        <end position="325"/>
    </location>
</feature>
<gene>
    <name evidence="4" type="ORF">GKE90_09800</name>
</gene>
<accession>A0A6I2RDR5</accession>
<dbReference type="InterPro" id="IPR008756">
    <property type="entry name" value="Peptidase_M56"/>
</dbReference>
<evidence type="ECO:0000259" key="3">
    <source>
        <dbReference type="Pfam" id="PF05569"/>
    </source>
</evidence>
<keyword evidence="2" id="KW-1133">Transmembrane helix</keyword>